<protein>
    <recommendedName>
        <fullName evidence="2">histidine kinase</fullName>
        <ecNumber evidence="2">2.7.13.3</ecNumber>
    </recommendedName>
</protein>
<evidence type="ECO:0000256" key="6">
    <source>
        <dbReference type="ARBA" id="ARBA00022777"/>
    </source>
</evidence>
<evidence type="ECO:0000259" key="9">
    <source>
        <dbReference type="PROSITE" id="PS50109"/>
    </source>
</evidence>
<dbReference type="InterPro" id="IPR011102">
    <property type="entry name" value="Sig_transdc_His_kinase_HWE"/>
</dbReference>
<dbReference type="InterPro" id="IPR005467">
    <property type="entry name" value="His_kinase_dom"/>
</dbReference>
<evidence type="ECO:0000256" key="1">
    <source>
        <dbReference type="ARBA" id="ARBA00000085"/>
    </source>
</evidence>
<keyword evidence="7" id="KW-0067">ATP-binding</keyword>
<dbReference type="Gene3D" id="3.30.450.280">
    <property type="entry name" value="GAF domain"/>
    <property type="match status" value="1"/>
</dbReference>
<organism evidence="10">
    <name type="scientific">freshwater metagenome</name>
    <dbReference type="NCBI Taxonomy" id="449393"/>
    <lineage>
        <taxon>unclassified sequences</taxon>
        <taxon>metagenomes</taxon>
        <taxon>ecological metagenomes</taxon>
    </lineage>
</organism>
<dbReference type="PANTHER" id="PTHR41523:SF8">
    <property type="entry name" value="ETHYLENE RESPONSE SENSOR PROTEIN"/>
    <property type="match status" value="1"/>
</dbReference>
<dbReference type="InterPro" id="IPR036890">
    <property type="entry name" value="HATPase_C_sf"/>
</dbReference>
<evidence type="ECO:0000256" key="3">
    <source>
        <dbReference type="ARBA" id="ARBA00022553"/>
    </source>
</evidence>
<evidence type="ECO:0000256" key="4">
    <source>
        <dbReference type="ARBA" id="ARBA00022679"/>
    </source>
</evidence>
<dbReference type="PANTHER" id="PTHR41523">
    <property type="entry name" value="TWO-COMPONENT SYSTEM SENSOR PROTEIN"/>
    <property type="match status" value="1"/>
</dbReference>
<dbReference type="AlphaFoldDB" id="A0A6J6AXD2"/>
<accession>A0A6J6AXD2</accession>
<keyword evidence="3" id="KW-0597">Phosphoprotein</keyword>
<dbReference type="SMART" id="SM00387">
    <property type="entry name" value="HATPase_c"/>
    <property type="match status" value="1"/>
</dbReference>
<dbReference type="GO" id="GO:0004673">
    <property type="term" value="F:protein histidine kinase activity"/>
    <property type="evidence" value="ECO:0007669"/>
    <property type="project" value="UniProtKB-EC"/>
</dbReference>
<dbReference type="Pfam" id="PF12282">
    <property type="entry name" value="GAF_PdtaS"/>
    <property type="match status" value="1"/>
</dbReference>
<dbReference type="InterPro" id="IPR004358">
    <property type="entry name" value="Sig_transdc_His_kin-like_C"/>
</dbReference>
<evidence type="ECO:0000256" key="8">
    <source>
        <dbReference type="SAM" id="MobiDB-lite"/>
    </source>
</evidence>
<dbReference type="Pfam" id="PF07568">
    <property type="entry name" value="HisKA_2"/>
    <property type="match status" value="1"/>
</dbReference>
<dbReference type="InterPro" id="IPR003594">
    <property type="entry name" value="HATPase_dom"/>
</dbReference>
<keyword evidence="4" id="KW-0808">Transferase</keyword>
<dbReference type="Gene3D" id="3.30.450.20">
    <property type="entry name" value="PAS domain"/>
    <property type="match status" value="1"/>
</dbReference>
<dbReference type="EMBL" id="CAEZSG010000007">
    <property type="protein sequence ID" value="CAB4531086.1"/>
    <property type="molecule type" value="Genomic_DNA"/>
</dbReference>
<feature type="region of interest" description="Disordered" evidence="8">
    <location>
        <begin position="157"/>
        <end position="177"/>
    </location>
</feature>
<dbReference type="Pfam" id="PF02518">
    <property type="entry name" value="HATPase_c"/>
    <property type="match status" value="1"/>
</dbReference>
<dbReference type="PROSITE" id="PS50109">
    <property type="entry name" value="HIS_KIN"/>
    <property type="match status" value="1"/>
</dbReference>
<proteinExistence type="predicted"/>
<evidence type="ECO:0000313" key="11">
    <source>
        <dbReference type="EMBL" id="CAB4867101.1"/>
    </source>
</evidence>
<dbReference type="Pfam" id="PF08448">
    <property type="entry name" value="PAS_4"/>
    <property type="match status" value="1"/>
</dbReference>
<keyword evidence="6" id="KW-0418">Kinase</keyword>
<dbReference type="SUPFAM" id="SSF55785">
    <property type="entry name" value="PYP-like sensor domain (PAS domain)"/>
    <property type="match status" value="1"/>
</dbReference>
<dbReference type="SMART" id="SM00911">
    <property type="entry name" value="HWE_HK"/>
    <property type="match status" value="1"/>
</dbReference>
<dbReference type="InterPro" id="IPR022066">
    <property type="entry name" value="PdtaS_GAF"/>
</dbReference>
<dbReference type="PRINTS" id="PR00344">
    <property type="entry name" value="BCTRLSENSOR"/>
</dbReference>
<comment type="catalytic activity">
    <reaction evidence="1">
        <text>ATP + protein L-histidine = ADP + protein N-phospho-L-histidine.</text>
        <dbReference type="EC" id="2.7.13.3"/>
    </reaction>
</comment>
<gene>
    <name evidence="10" type="ORF">UFOPK1413_00095</name>
    <name evidence="11" type="ORF">UFOPK3339_00702</name>
</gene>
<evidence type="ECO:0000256" key="7">
    <source>
        <dbReference type="ARBA" id="ARBA00022840"/>
    </source>
</evidence>
<dbReference type="Gene3D" id="3.30.565.10">
    <property type="entry name" value="Histidine kinase-like ATPase, C-terminal domain"/>
    <property type="match status" value="1"/>
</dbReference>
<sequence length="495" mass="53632">MLTLAEIVTEQASLPPDDVEWLQDLVREGQLVADLSLADIALWVKTRDESWVAVALFRASTASTVFYRDIVGKEIDASWETLVTECQRRGTMVEPTEPIWFEETATLVRAIPIRRRSGSDPIAVLTRHALVNDNLENRQAQKFIESAEQIYSMIAEGDFPDPSQRDSPKLGAPRASDGLIKLDRDGTVTYASPNALSSFNRMGYPAPMEGMGLAEVARQVGNTEALAANEMLPMVVSGRVPEQTDFLAGPTTIAVRGIPLTQSGERIGAILLLRDVTELRRQERELSSKNATIREIHHRVKNNLQTVASLLRIQSRRTKSTEVKEAIAQAMRRVEAIAVVHDALATGLAQTVDFDEVAARVSPLAAEVASTGGPSVRPTIEGTFGDLPSEFATPLAIVLTELITNAVEHGLKDVTEGKVTVHADRAADHLRVSVSDNGPGVDASTIGQGLGTQIIRTLVENELSATIEWSRGESGGTVVTIDIPLRYIAAAKGLK</sequence>
<dbReference type="GO" id="GO:0005524">
    <property type="term" value="F:ATP binding"/>
    <property type="evidence" value="ECO:0007669"/>
    <property type="project" value="UniProtKB-KW"/>
</dbReference>
<dbReference type="InterPro" id="IPR011495">
    <property type="entry name" value="Sig_transdc_His_kin_sub2_dim/P"/>
</dbReference>
<dbReference type="InterPro" id="IPR035965">
    <property type="entry name" value="PAS-like_dom_sf"/>
</dbReference>
<evidence type="ECO:0000313" key="10">
    <source>
        <dbReference type="EMBL" id="CAB4531086.1"/>
    </source>
</evidence>
<dbReference type="EC" id="2.7.13.3" evidence="2"/>
<reference evidence="10" key="1">
    <citation type="submission" date="2020-05" db="EMBL/GenBank/DDBJ databases">
        <authorList>
            <person name="Chiriac C."/>
            <person name="Salcher M."/>
            <person name="Ghai R."/>
            <person name="Kavagutti S V."/>
        </authorList>
    </citation>
    <scope>NUCLEOTIDE SEQUENCE</scope>
</reference>
<dbReference type="InterPro" id="IPR038424">
    <property type="entry name" value="H_kinase_PdtaS_GAF_sf"/>
</dbReference>
<dbReference type="EMBL" id="CAFBLF010000094">
    <property type="protein sequence ID" value="CAB4867101.1"/>
    <property type="molecule type" value="Genomic_DNA"/>
</dbReference>
<dbReference type="InterPro" id="IPR013656">
    <property type="entry name" value="PAS_4"/>
</dbReference>
<feature type="domain" description="Histidine kinase" evidence="9">
    <location>
        <begin position="295"/>
        <end position="487"/>
    </location>
</feature>
<evidence type="ECO:0000256" key="2">
    <source>
        <dbReference type="ARBA" id="ARBA00012438"/>
    </source>
</evidence>
<evidence type="ECO:0000256" key="5">
    <source>
        <dbReference type="ARBA" id="ARBA00022741"/>
    </source>
</evidence>
<name>A0A6J6AXD2_9ZZZZ</name>
<dbReference type="SUPFAM" id="SSF55874">
    <property type="entry name" value="ATPase domain of HSP90 chaperone/DNA topoisomerase II/histidine kinase"/>
    <property type="match status" value="1"/>
</dbReference>
<keyword evidence="5" id="KW-0547">Nucleotide-binding</keyword>